<dbReference type="Pfam" id="PF02909">
    <property type="entry name" value="TetR_C_1"/>
    <property type="match status" value="1"/>
</dbReference>
<proteinExistence type="predicted"/>
<evidence type="ECO:0000256" key="2">
    <source>
        <dbReference type="ARBA" id="ARBA00023125"/>
    </source>
</evidence>
<feature type="region of interest" description="Disordered" evidence="5">
    <location>
        <begin position="1"/>
        <end position="29"/>
    </location>
</feature>
<evidence type="ECO:0000256" key="3">
    <source>
        <dbReference type="ARBA" id="ARBA00023163"/>
    </source>
</evidence>
<feature type="domain" description="HTH tetR-type" evidence="6">
    <location>
        <begin position="27"/>
        <end position="87"/>
    </location>
</feature>
<protein>
    <submittedName>
        <fullName evidence="7">Transcriptional regulator</fullName>
    </submittedName>
</protein>
<comment type="caution">
    <text evidence="7">The sequence shown here is derived from an EMBL/GenBank/DDBJ whole genome shotgun (WGS) entry which is preliminary data.</text>
</comment>
<dbReference type="GO" id="GO:0000976">
    <property type="term" value="F:transcription cis-regulatory region binding"/>
    <property type="evidence" value="ECO:0007669"/>
    <property type="project" value="TreeGrafter"/>
</dbReference>
<dbReference type="PRINTS" id="PR00455">
    <property type="entry name" value="HTHTETR"/>
</dbReference>
<dbReference type="GO" id="GO:0003700">
    <property type="term" value="F:DNA-binding transcription factor activity"/>
    <property type="evidence" value="ECO:0007669"/>
    <property type="project" value="TreeGrafter"/>
</dbReference>
<gene>
    <name evidence="7" type="ORF">Arub01_21420</name>
</gene>
<keyword evidence="3" id="KW-0804">Transcription</keyword>
<dbReference type="PROSITE" id="PS50977">
    <property type="entry name" value="HTH_TETR_2"/>
    <property type="match status" value="1"/>
</dbReference>
<dbReference type="InterPro" id="IPR001647">
    <property type="entry name" value="HTH_TetR"/>
</dbReference>
<keyword evidence="1" id="KW-0805">Transcription regulation</keyword>
<dbReference type="PANTHER" id="PTHR30055:SF151">
    <property type="entry name" value="TRANSCRIPTIONAL REGULATORY PROTEIN"/>
    <property type="match status" value="1"/>
</dbReference>
<keyword evidence="2 4" id="KW-0238">DNA-binding</keyword>
<evidence type="ECO:0000256" key="1">
    <source>
        <dbReference type="ARBA" id="ARBA00023015"/>
    </source>
</evidence>
<dbReference type="RefSeq" id="WP_227023061.1">
    <property type="nucleotide sequence ID" value="NZ_BSRZ01000004.1"/>
</dbReference>
<dbReference type="InterPro" id="IPR036271">
    <property type="entry name" value="Tet_transcr_reg_TetR-rel_C_sf"/>
</dbReference>
<dbReference type="SUPFAM" id="SSF48498">
    <property type="entry name" value="Tetracyclin repressor-like, C-terminal domain"/>
    <property type="match status" value="1"/>
</dbReference>
<evidence type="ECO:0000256" key="5">
    <source>
        <dbReference type="SAM" id="MobiDB-lite"/>
    </source>
</evidence>
<evidence type="ECO:0000256" key="4">
    <source>
        <dbReference type="PROSITE-ProRule" id="PRU00335"/>
    </source>
</evidence>
<dbReference type="Proteomes" id="UP001165124">
    <property type="component" value="Unassembled WGS sequence"/>
</dbReference>
<dbReference type="InterPro" id="IPR050109">
    <property type="entry name" value="HTH-type_TetR-like_transc_reg"/>
</dbReference>
<dbReference type="Pfam" id="PF00440">
    <property type="entry name" value="TetR_N"/>
    <property type="match status" value="1"/>
</dbReference>
<dbReference type="EMBL" id="BSRZ01000004">
    <property type="protein sequence ID" value="GLW63898.1"/>
    <property type="molecule type" value="Genomic_DNA"/>
</dbReference>
<name>A0A9W6PVR3_9ACTN</name>
<dbReference type="GO" id="GO:0045892">
    <property type="term" value="P:negative regulation of DNA-templated transcription"/>
    <property type="evidence" value="ECO:0007669"/>
    <property type="project" value="InterPro"/>
</dbReference>
<dbReference type="Gene3D" id="1.10.357.10">
    <property type="entry name" value="Tetracycline Repressor, domain 2"/>
    <property type="match status" value="1"/>
</dbReference>
<dbReference type="AlphaFoldDB" id="A0A9W6PVR3"/>
<dbReference type="InterPro" id="IPR004111">
    <property type="entry name" value="Repressor_TetR_C"/>
</dbReference>
<dbReference type="InterPro" id="IPR009057">
    <property type="entry name" value="Homeodomain-like_sf"/>
</dbReference>
<reference evidence="7" key="1">
    <citation type="submission" date="2023-02" db="EMBL/GenBank/DDBJ databases">
        <title>Actinomadura rubrobrunea NBRC 14622.</title>
        <authorList>
            <person name="Ichikawa N."/>
            <person name="Sato H."/>
            <person name="Tonouchi N."/>
        </authorList>
    </citation>
    <scope>NUCLEOTIDE SEQUENCE</scope>
    <source>
        <strain evidence="7">NBRC 14622</strain>
    </source>
</reference>
<evidence type="ECO:0000313" key="8">
    <source>
        <dbReference type="Proteomes" id="UP001165124"/>
    </source>
</evidence>
<keyword evidence="8" id="KW-1185">Reference proteome</keyword>
<evidence type="ECO:0000259" key="6">
    <source>
        <dbReference type="PROSITE" id="PS50977"/>
    </source>
</evidence>
<accession>A0A9W6PVR3</accession>
<sequence>MSDTGVPEVPAPPWRSRRKTAGPPRRPLSQERIVDAALRVLDAEGLDAVSMRRVAQELGTGPASLYAHVSGKEELLELMLERVAGEMRIPEPDPERWSEQLREAAREMYRVLGAHADIARASMATIPTGPNAMRLSEGLLSIMLAGGVPPQIAAWTLDLLALYVTAHVYEGSLHLAKQRASGKGREQYMADFLGQVRSYLVSLPPDRFPNTVRHVDELMTGDGDDRFEFGLDLLIRGLESYVRTRPADAGTGPAGDG</sequence>
<evidence type="ECO:0000313" key="7">
    <source>
        <dbReference type="EMBL" id="GLW63898.1"/>
    </source>
</evidence>
<dbReference type="SUPFAM" id="SSF46689">
    <property type="entry name" value="Homeodomain-like"/>
    <property type="match status" value="1"/>
</dbReference>
<organism evidence="7 8">
    <name type="scientific">Actinomadura rubrobrunea</name>
    <dbReference type="NCBI Taxonomy" id="115335"/>
    <lineage>
        <taxon>Bacteria</taxon>
        <taxon>Bacillati</taxon>
        <taxon>Actinomycetota</taxon>
        <taxon>Actinomycetes</taxon>
        <taxon>Streptosporangiales</taxon>
        <taxon>Thermomonosporaceae</taxon>
        <taxon>Actinomadura</taxon>
    </lineage>
</organism>
<dbReference type="PANTHER" id="PTHR30055">
    <property type="entry name" value="HTH-TYPE TRANSCRIPTIONAL REGULATOR RUTR"/>
    <property type="match status" value="1"/>
</dbReference>
<feature type="DNA-binding region" description="H-T-H motif" evidence="4">
    <location>
        <begin position="50"/>
        <end position="69"/>
    </location>
</feature>